<dbReference type="PANTHER" id="PTHR11558:SF11">
    <property type="entry name" value="SPERMIDINE SYNTHASE"/>
    <property type="match status" value="1"/>
</dbReference>
<proteinExistence type="inferred from homology"/>
<dbReference type="InterPro" id="IPR037163">
    <property type="entry name" value="Spermidine_synt_N_sf"/>
</dbReference>
<dbReference type="EMBL" id="CAJOBJ010307308">
    <property type="protein sequence ID" value="CAF5165040.1"/>
    <property type="molecule type" value="Genomic_DNA"/>
</dbReference>
<dbReference type="GO" id="GO:0004766">
    <property type="term" value="F:spermidine synthase activity"/>
    <property type="evidence" value="ECO:0007669"/>
    <property type="project" value="TreeGrafter"/>
</dbReference>
<organism evidence="5 6">
    <name type="scientific">Rotaria magnacalcarata</name>
    <dbReference type="NCBI Taxonomy" id="392030"/>
    <lineage>
        <taxon>Eukaryota</taxon>
        <taxon>Metazoa</taxon>
        <taxon>Spiralia</taxon>
        <taxon>Gnathifera</taxon>
        <taxon>Rotifera</taxon>
        <taxon>Eurotatoria</taxon>
        <taxon>Bdelloidea</taxon>
        <taxon>Philodinida</taxon>
        <taxon>Philodinidae</taxon>
        <taxon>Rotaria</taxon>
    </lineage>
</organism>
<dbReference type="PANTHER" id="PTHR11558">
    <property type="entry name" value="SPERMIDINE/SPERMINE SYNTHASE"/>
    <property type="match status" value="1"/>
</dbReference>
<evidence type="ECO:0000256" key="2">
    <source>
        <dbReference type="ARBA" id="ARBA00022679"/>
    </source>
</evidence>
<evidence type="ECO:0000256" key="1">
    <source>
        <dbReference type="ARBA" id="ARBA00007867"/>
    </source>
</evidence>
<comment type="caution">
    <text evidence="5">The sequence shown here is derived from an EMBL/GenBank/DDBJ whole genome shotgun (WGS) entry which is preliminary data.</text>
</comment>
<gene>
    <name evidence="5" type="ORF">GIL414_LOCUS66163</name>
</gene>
<evidence type="ECO:0000313" key="6">
    <source>
        <dbReference type="Proteomes" id="UP000681720"/>
    </source>
</evidence>
<dbReference type="Proteomes" id="UP000681720">
    <property type="component" value="Unassembled WGS sequence"/>
</dbReference>
<reference evidence="5" key="1">
    <citation type="submission" date="2021-02" db="EMBL/GenBank/DDBJ databases">
        <authorList>
            <person name="Nowell W R."/>
        </authorList>
    </citation>
    <scope>NUCLEOTIDE SEQUENCE</scope>
</reference>
<accession>A0A8S3GN13</accession>
<comment type="caution">
    <text evidence="3">Lacks conserved residue(s) required for the propagation of feature annotation.</text>
</comment>
<name>A0A8S3GN13_9BILA</name>
<dbReference type="PROSITE" id="PS51006">
    <property type="entry name" value="PABS_2"/>
    <property type="match status" value="1"/>
</dbReference>
<evidence type="ECO:0000313" key="5">
    <source>
        <dbReference type="EMBL" id="CAF5165040.1"/>
    </source>
</evidence>
<keyword evidence="2 3" id="KW-0808">Transferase</keyword>
<evidence type="ECO:0000259" key="4">
    <source>
        <dbReference type="PROSITE" id="PS51006"/>
    </source>
</evidence>
<dbReference type="InterPro" id="IPR030374">
    <property type="entry name" value="PABS"/>
</dbReference>
<sequence>MTIRTDTRNNKWFCEANSQFWPGQEFSIEIEEILYQQRSKYQDVLVFKSKTYGNVLVLDDCIQCTERDEFAYQEMAAFLPLLSHPDPKRVKLE</sequence>
<evidence type="ECO:0000256" key="3">
    <source>
        <dbReference type="PROSITE-ProRule" id="PRU00354"/>
    </source>
</evidence>
<dbReference type="Gene3D" id="2.30.140.10">
    <property type="entry name" value="Spermidine synthase, tetramerisation domain"/>
    <property type="match status" value="1"/>
</dbReference>
<dbReference type="AlphaFoldDB" id="A0A8S3GN13"/>
<dbReference type="GO" id="GO:0008295">
    <property type="term" value="P:spermidine biosynthetic process"/>
    <property type="evidence" value="ECO:0007669"/>
    <property type="project" value="TreeGrafter"/>
</dbReference>
<dbReference type="Pfam" id="PF17284">
    <property type="entry name" value="Spermine_synt_N"/>
    <property type="match status" value="1"/>
</dbReference>
<feature type="domain" description="PABS" evidence="4">
    <location>
        <begin position="10"/>
        <end position="93"/>
    </location>
</feature>
<dbReference type="InterPro" id="IPR029063">
    <property type="entry name" value="SAM-dependent_MTases_sf"/>
</dbReference>
<keyword evidence="3" id="KW-0620">Polyamine biosynthesis</keyword>
<dbReference type="FunFam" id="2.30.140.10:FF:000001">
    <property type="entry name" value="SPE3p Spermidine synthase"/>
    <property type="match status" value="1"/>
</dbReference>
<comment type="similarity">
    <text evidence="1">Belongs to the spermidine/spermine synthase family.</text>
</comment>
<dbReference type="Gene3D" id="3.40.50.150">
    <property type="entry name" value="Vaccinia Virus protein VP39"/>
    <property type="match status" value="1"/>
</dbReference>
<dbReference type="GO" id="GO:0005829">
    <property type="term" value="C:cytosol"/>
    <property type="evidence" value="ECO:0007669"/>
    <property type="project" value="TreeGrafter"/>
</dbReference>
<dbReference type="SUPFAM" id="SSF53335">
    <property type="entry name" value="S-adenosyl-L-methionine-dependent methyltransferases"/>
    <property type="match status" value="1"/>
</dbReference>
<protein>
    <recommendedName>
        <fullName evidence="4">PABS domain-containing protein</fullName>
    </recommendedName>
</protein>
<dbReference type="InterPro" id="IPR001045">
    <property type="entry name" value="Spermi_synthase"/>
</dbReference>
<dbReference type="InterPro" id="IPR035246">
    <property type="entry name" value="Spermidine_synt_N"/>
</dbReference>